<dbReference type="Proteomes" id="UP000001812">
    <property type="component" value="Chromosome I"/>
</dbReference>
<dbReference type="HOGENOM" id="CLU_3023233_0_0_4"/>
<gene>
    <name evidence="1" type="ORF">BURPS1710A_0904</name>
</gene>
<accession>A0A0E1W703</accession>
<dbReference type="EMBL" id="CM000832">
    <property type="protein sequence ID" value="EET09010.1"/>
    <property type="molecule type" value="Genomic_DNA"/>
</dbReference>
<dbReference type="AlphaFoldDB" id="A0A0E1W703"/>
<name>A0A0E1W703_BURPE</name>
<sequence>MERLAVVPNLPFDIAGIDDGFRVATVDHPARQRDRSYVEYRMVIPQKFIIAAAEL</sequence>
<proteinExistence type="predicted"/>
<evidence type="ECO:0000313" key="1">
    <source>
        <dbReference type="EMBL" id="EET09010.1"/>
    </source>
</evidence>
<reference evidence="1" key="1">
    <citation type="submission" date="2009-05" db="EMBL/GenBank/DDBJ databases">
        <authorList>
            <person name="Harkins D.M."/>
            <person name="DeShazer D."/>
            <person name="Woods D.E."/>
            <person name="Brinkac L.M."/>
            <person name="Brown K.A."/>
            <person name="Hung G.C."/>
            <person name="Tuanyok A."/>
            <person name="Zhang B."/>
            <person name="Nierman W.C."/>
        </authorList>
    </citation>
    <scope>NUCLEOTIDE SEQUENCE [LARGE SCALE GENOMIC DNA]</scope>
    <source>
        <strain evidence="1">1710a</strain>
    </source>
</reference>
<dbReference type="RefSeq" id="WP_004526083.1">
    <property type="nucleotide sequence ID" value="NZ_CM000832.1"/>
</dbReference>
<protein>
    <submittedName>
        <fullName evidence="1">Uncharacterized protein</fullName>
    </submittedName>
</protein>
<organism evidence="1">
    <name type="scientific">Burkholderia pseudomallei 1710a</name>
    <dbReference type="NCBI Taxonomy" id="320371"/>
    <lineage>
        <taxon>Bacteria</taxon>
        <taxon>Pseudomonadati</taxon>
        <taxon>Pseudomonadota</taxon>
        <taxon>Betaproteobacteria</taxon>
        <taxon>Burkholderiales</taxon>
        <taxon>Burkholderiaceae</taxon>
        <taxon>Burkholderia</taxon>
        <taxon>pseudomallei group</taxon>
    </lineage>
</organism>